<protein>
    <recommendedName>
        <fullName evidence="1">DUF5641 domain-containing protein</fullName>
    </recommendedName>
</protein>
<dbReference type="Proteomes" id="UP000327044">
    <property type="component" value="Unassembled WGS sequence"/>
</dbReference>
<organism evidence="2 3">
    <name type="scientific">Photinus pyralis</name>
    <name type="common">Common eastern firefly</name>
    <name type="synonym">Lampyris pyralis</name>
    <dbReference type="NCBI Taxonomy" id="7054"/>
    <lineage>
        <taxon>Eukaryota</taxon>
        <taxon>Metazoa</taxon>
        <taxon>Ecdysozoa</taxon>
        <taxon>Arthropoda</taxon>
        <taxon>Hexapoda</taxon>
        <taxon>Insecta</taxon>
        <taxon>Pterygota</taxon>
        <taxon>Neoptera</taxon>
        <taxon>Endopterygota</taxon>
        <taxon>Coleoptera</taxon>
        <taxon>Polyphaga</taxon>
        <taxon>Elateriformia</taxon>
        <taxon>Elateroidea</taxon>
        <taxon>Lampyridae</taxon>
        <taxon>Lampyrinae</taxon>
        <taxon>Photinus</taxon>
    </lineage>
</organism>
<feature type="domain" description="DUF5641" evidence="1">
    <location>
        <begin position="2"/>
        <end position="73"/>
    </location>
</feature>
<dbReference type="Pfam" id="PF18701">
    <property type="entry name" value="DUF5641"/>
    <property type="match status" value="1"/>
</dbReference>
<dbReference type="AlphaFoldDB" id="A0A5N4ABC7"/>
<dbReference type="PANTHER" id="PTHR47331">
    <property type="entry name" value="PHD-TYPE DOMAIN-CONTAINING PROTEIN"/>
    <property type="match status" value="1"/>
</dbReference>
<sequence>MWSRDYLNLLQNRPKWKTSESNLLVGDLVLVREDHLPPLEWCLARILEVMPGRDNKVRVVKLKTVNGEFTRPFGNTHLFGCSGQSWACKAEINW</sequence>
<evidence type="ECO:0000259" key="1">
    <source>
        <dbReference type="Pfam" id="PF18701"/>
    </source>
</evidence>
<keyword evidence="3" id="KW-1185">Reference proteome</keyword>
<accession>A0A5N4ABC7</accession>
<dbReference type="InterPro" id="IPR040676">
    <property type="entry name" value="DUF5641"/>
</dbReference>
<name>A0A5N4ABC7_PHOPY</name>
<comment type="caution">
    <text evidence="2">The sequence shown here is derived from an EMBL/GenBank/DDBJ whole genome shotgun (WGS) entry which is preliminary data.</text>
</comment>
<dbReference type="InParanoid" id="A0A5N4ABC7"/>
<dbReference type="EMBL" id="VVIM01000008">
    <property type="protein sequence ID" value="KAB0794623.1"/>
    <property type="molecule type" value="Genomic_DNA"/>
</dbReference>
<proteinExistence type="predicted"/>
<dbReference type="PANTHER" id="PTHR47331:SF1">
    <property type="entry name" value="GAG-LIKE PROTEIN"/>
    <property type="match status" value="1"/>
</dbReference>
<gene>
    <name evidence="2" type="ORF">PPYR_11462</name>
</gene>
<evidence type="ECO:0000313" key="3">
    <source>
        <dbReference type="Proteomes" id="UP000327044"/>
    </source>
</evidence>
<reference evidence="2 3" key="1">
    <citation type="journal article" date="2018" name="Elife">
        <title>Firefly genomes illuminate parallel origins of bioluminescence in beetles.</title>
        <authorList>
            <person name="Fallon T.R."/>
            <person name="Lower S.E."/>
            <person name="Chang C.H."/>
            <person name="Bessho-Uehara M."/>
            <person name="Martin G.J."/>
            <person name="Bewick A.J."/>
            <person name="Behringer M."/>
            <person name="Debat H.J."/>
            <person name="Wong I."/>
            <person name="Day J.C."/>
            <person name="Suvorov A."/>
            <person name="Silva C.J."/>
            <person name="Stanger-Hall K.F."/>
            <person name="Hall D.W."/>
            <person name="Schmitz R.J."/>
            <person name="Nelson D.R."/>
            <person name="Lewis S.M."/>
            <person name="Shigenobu S."/>
            <person name="Bybee S.M."/>
            <person name="Larracuente A.M."/>
            <person name="Oba Y."/>
            <person name="Weng J.K."/>
        </authorList>
    </citation>
    <scope>NUCLEOTIDE SEQUENCE [LARGE SCALE GENOMIC DNA]</scope>
    <source>
        <strain evidence="2">1611_PpyrPB1</strain>
        <tissue evidence="2">Whole body</tissue>
    </source>
</reference>
<evidence type="ECO:0000313" key="2">
    <source>
        <dbReference type="EMBL" id="KAB0794623.1"/>
    </source>
</evidence>